<dbReference type="PANTHER" id="PTHR43283">
    <property type="entry name" value="BETA-LACTAMASE-RELATED"/>
    <property type="match status" value="1"/>
</dbReference>
<gene>
    <name evidence="2" type="ORF">ABVK25_011138</name>
</gene>
<organism evidence="2 3">
    <name type="scientific">Lepraria finkii</name>
    <dbReference type="NCBI Taxonomy" id="1340010"/>
    <lineage>
        <taxon>Eukaryota</taxon>
        <taxon>Fungi</taxon>
        <taxon>Dikarya</taxon>
        <taxon>Ascomycota</taxon>
        <taxon>Pezizomycotina</taxon>
        <taxon>Lecanoromycetes</taxon>
        <taxon>OSLEUM clade</taxon>
        <taxon>Lecanoromycetidae</taxon>
        <taxon>Lecanorales</taxon>
        <taxon>Lecanorineae</taxon>
        <taxon>Stereocaulaceae</taxon>
        <taxon>Lepraria</taxon>
    </lineage>
</organism>
<dbReference type="EMBL" id="JBHFEH010000086">
    <property type="protein sequence ID" value="KAL2047967.1"/>
    <property type="molecule type" value="Genomic_DNA"/>
</dbReference>
<dbReference type="Pfam" id="PF00144">
    <property type="entry name" value="Beta-lactamase"/>
    <property type="match status" value="1"/>
</dbReference>
<dbReference type="Gene3D" id="3.40.710.10">
    <property type="entry name" value="DD-peptidase/beta-lactamase superfamily"/>
    <property type="match status" value="1"/>
</dbReference>
<sequence>MLFSHTSGKRGVDTNEPTTPENVFWIASCTKMIGGIAAMQLNEQGKLLLDNADALERYAPELKTVDILKSIQNGKLETVEKKNRITMRMLLTHTAGFVYDIVIPYAERTGKLILTRKK</sequence>
<name>A0ABR4AQG6_9LECA</name>
<dbReference type="InterPro" id="IPR001466">
    <property type="entry name" value="Beta-lactam-related"/>
</dbReference>
<evidence type="ECO:0000313" key="2">
    <source>
        <dbReference type="EMBL" id="KAL2047967.1"/>
    </source>
</evidence>
<dbReference type="SUPFAM" id="SSF56601">
    <property type="entry name" value="beta-lactamase/transpeptidase-like"/>
    <property type="match status" value="1"/>
</dbReference>
<reference evidence="2 3" key="1">
    <citation type="submission" date="2024-09" db="EMBL/GenBank/DDBJ databases">
        <title>Rethinking Asexuality: The Enigmatic Case of Functional Sexual Genes in Lepraria (Stereocaulaceae).</title>
        <authorList>
            <person name="Doellman M."/>
            <person name="Sun Y."/>
            <person name="Barcenas-Pena A."/>
            <person name="Lumbsch H.T."/>
            <person name="Grewe F."/>
        </authorList>
    </citation>
    <scope>NUCLEOTIDE SEQUENCE [LARGE SCALE GENOMIC DNA]</scope>
    <source>
        <strain evidence="2 3">Grewe 0041</strain>
    </source>
</reference>
<comment type="caution">
    <text evidence="2">The sequence shown here is derived from an EMBL/GenBank/DDBJ whole genome shotgun (WGS) entry which is preliminary data.</text>
</comment>
<dbReference type="InterPro" id="IPR050789">
    <property type="entry name" value="Diverse_Enzym_Activities"/>
</dbReference>
<dbReference type="PANTHER" id="PTHR43283:SF3">
    <property type="entry name" value="BETA-LACTAMASE FAMILY PROTEIN (AFU_ORTHOLOGUE AFUA_5G07500)"/>
    <property type="match status" value="1"/>
</dbReference>
<keyword evidence="3" id="KW-1185">Reference proteome</keyword>
<accession>A0ABR4AQG6</accession>
<dbReference type="Proteomes" id="UP001590951">
    <property type="component" value="Unassembled WGS sequence"/>
</dbReference>
<evidence type="ECO:0000259" key="1">
    <source>
        <dbReference type="Pfam" id="PF00144"/>
    </source>
</evidence>
<dbReference type="InterPro" id="IPR012338">
    <property type="entry name" value="Beta-lactam/transpept-like"/>
</dbReference>
<evidence type="ECO:0000313" key="3">
    <source>
        <dbReference type="Proteomes" id="UP001590951"/>
    </source>
</evidence>
<proteinExistence type="predicted"/>
<protein>
    <recommendedName>
        <fullName evidence="1">Beta-lactamase-related domain-containing protein</fullName>
    </recommendedName>
</protein>
<feature type="domain" description="Beta-lactamase-related" evidence="1">
    <location>
        <begin position="8"/>
        <end position="100"/>
    </location>
</feature>